<keyword evidence="2" id="KW-1133">Transmembrane helix</keyword>
<dbReference type="GO" id="GO:0005886">
    <property type="term" value="C:plasma membrane"/>
    <property type="evidence" value="ECO:0007669"/>
    <property type="project" value="TreeGrafter"/>
</dbReference>
<dbReference type="SUPFAM" id="SSF111369">
    <property type="entry name" value="HlyD-like secretion proteins"/>
    <property type="match status" value="1"/>
</dbReference>
<feature type="compositionally biased region" description="Basic and acidic residues" evidence="1">
    <location>
        <begin position="92"/>
        <end position="103"/>
    </location>
</feature>
<proteinExistence type="predicted"/>
<organism evidence="3 4">
    <name type="scientific">Magnetospirillum molischianum DSM 120</name>
    <dbReference type="NCBI Taxonomy" id="1150626"/>
    <lineage>
        <taxon>Bacteria</taxon>
        <taxon>Pseudomonadati</taxon>
        <taxon>Pseudomonadota</taxon>
        <taxon>Alphaproteobacteria</taxon>
        <taxon>Rhodospirillales</taxon>
        <taxon>Rhodospirillaceae</taxon>
        <taxon>Magnetospirillum</taxon>
    </lineage>
</organism>
<evidence type="ECO:0000313" key="3">
    <source>
        <dbReference type="EMBL" id="CCG40470.1"/>
    </source>
</evidence>
<gene>
    <name evidence="3" type="ORF">PHAMO_200055</name>
</gene>
<dbReference type="RefSeq" id="WP_002726768.1">
    <property type="nucleotide sequence ID" value="NZ_CAHP01000013.1"/>
</dbReference>
<reference evidence="3 4" key="1">
    <citation type="journal article" date="2012" name="J. Bacteriol.">
        <title>Draft Genome Sequence of the Purple Photosynthetic Bacterium Phaeospirillum molischianum DSM120, a Particularly Versatile Bacterium.</title>
        <authorList>
            <person name="Duquesne K."/>
            <person name="Prima V."/>
            <person name="Ji B."/>
            <person name="Rouy Z."/>
            <person name="Medigue C."/>
            <person name="Talla E."/>
            <person name="Sturgis J.N."/>
        </authorList>
    </citation>
    <scope>NUCLEOTIDE SEQUENCE [LARGE SCALE GENOMIC DNA]</scope>
    <source>
        <strain evidence="4">DSM120</strain>
    </source>
</reference>
<dbReference type="OrthoDB" id="9778236at2"/>
<accession>H8FQ32</accession>
<dbReference type="Gene3D" id="2.40.30.170">
    <property type="match status" value="1"/>
</dbReference>
<dbReference type="Gene3D" id="1.10.287.470">
    <property type="entry name" value="Helix hairpin bin"/>
    <property type="match status" value="1"/>
</dbReference>
<keyword evidence="2" id="KW-0812">Transmembrane</keyword>
<dbReference type="Proteomes" id="UP000004169">
    <property type="component" value="Unassembled WGS sequence"/>
</dbReference>
<feature type="region of interest" description="Disordered" evidence="1">
    <location>
        <begin position="1"/>
        <end position="123"/>
    </location>
</feature>
<feature type="transmembrane region" description="Helical" evidence="2">
    <location>
        <begin position="127"/>
        <end position="145"/>
    </location>
</feature>
<evidence type="ECO:0000313" key="4">
    <source>
        <dbReference type="Proteomes" id="UP000004169"/>
    </source>
</evidence>
<keyword evidence="2" id="KW-0472">Membrane</keyword>
<comment type="caution">
    <text evidence="3">The sequence shown here is derived from an EMBL/GenBank/DDBJ whole genome shotgun (WGS) entry which is preliminary data.</text>
</comment>
<dbReference type="Gene3D" id="2.40.50.100">
    <property type="match status" value="1"/>
</dbReference>
<feature type="compositionally biased region" description="Basic and acidic residues" evidence="1">
    <location>
        <begin position="1"/>
        <end position="84"/>
    </location>
</feature>
<dbReference type="EMBL" id="CAHP01000013">
    <property type="protein sequence ID" value="CCG40470.1"/>
    <property type="molecule type" value="Genomic_DNA"/>
</dbReference>
<evidence type="ECO:0000256" key="2">
    <source>
        <dbReference type="SAM" id="Phobius"/>
    </source>
</evidence>
<sequence>MTKTDASPDTKTEIRTETRTETNPDGKIVTKTEIRTETKTETAPDSKVETRTETHTEIKPDATIETKVETRTETRGTAEAKAEAKSAPPPDAHPEEKKPETEPKPAPTPTPKPEDAKPAPKPTRTKWIVGGVILVVAVGLGLLVWDLLKPKQLGPGFASGNGRIEAVEIDVAAKLPGRLADILVKEGEVVERGQVVARMDTQGLDAQMAEAAADLARAESAIVTAESQVTQRRSERAAALAVVAQRKAELTVAGKRLARSRTLSSEGAAAVQEYDDDLASQQGSAAAVAAAQAQVAAADAAIVTARAQVVGARSSADAARATMTRIQTDIEDCALKSPRDGRVQYRVAQAAEVIAAGGKVLNLVDLSDVYMTFFLPDAAVGKVALGSEVRLVLDAAPQWVIPASVSFVADVAQFTPKSVETASERQKLMFRVRARLDPELLRKFSRDVKTGLPGMAYVRLDAAQDWPARLALHVPQ</sequence>
<keyword evidence="4" id="KW-1185">Reference proteome</keyword>
<evidence type="ECO:0000256" key="1">
    <source>
        <dbReference type="SAM" id="MobiDB-lite"/>
    </source>
</evidence>
<dbReference type="PANTHER" id="PTHR30438:SF2">
    <property type="entry name" value="MEMBRANE PROTEIN"/>
    <property type="match status" value="1"/>
</dbReference>
<protein>
    <submittedName>
        <fullName evidence="3">Putative HlyD family secretion protein (Modular protein)</fullName>
    </submittedName>
</protein>
<dbReference type="AlphaFoldDB" id="H8FQ32"/>
<dbReference type="STRING" id="1150626.PHAMO_200055"/>
<dbReference type="PANTHER" id="PTHR30438">
    <property type="entry name" value="36 KDA ANTIGEN-RELATED"/>
    <property type="match status" value="1"/>
</dbReference>
<dbReference type="eggNOG" id="COG0845">
    <property type="taxonomic scope" value="Bacteria"/>
</dbReference>
<name>H8FQ32_MAGML</name>